<protein>
    <submittedName>
        <fullName evidence="2">Conjugal transfer protein TrbC</fullName>
    </submittedName>
</protein>
<evidence type="ECO:0000256" key="1">
    <source>
        <dbReference type="SAM" id="Phobius"/>
    </source>
</evidence>
<dbReference type="InterPro" id="IPR007039">
    <property type="entry name" value="TrbC/VirB2"/>
</dbReference>
<reference evidence="2 3" key="1">
    <citation type="journal article" date="2017" name="Nat. Commun.">
        <title>In situ click chemistry generation of cyclooxygenase-2 inhibitors.</title>
        <authorList>
            <person name="Bhardwaj A."/>
            <person name="Kaur J."/>
            <person name="Wuest M."/>
            <person name="Wuest F."/>
        </authorList>
    </citation>
    <scope>NUCLEOTIDE SEQUENCE [LARGE SCALE GENOMIC DNA]</scope>
    <source>
        <strain evidence="2">S2_012_000_R3_94</strain>
    </source>
</reference>
<name>A0A533I3S6_PARDE</name>
<feature type="transmembrane region" description="Helical" evidence="1">
    <location>
        <begin position="83"/>
        <end position="104"/>
    </location>
</feature>
<dbReference type="Pfam" id="PF04956">
    <property type="entry name" value="TrbC"/>
    <property type="match status" value="1"/>
</dbReference>
<evidence type="ECO:0000313" key="3">
    <source>
        <dbReference type="Proteomes" id="UP000315344"/>
    </source>
</evidence>
<feature type="transmembrane region" description="Helical" evidence="1">
    <location>
        <begin position="58"/>
        <end position="76"/>
    </location>
</feature>
<gene>
    <name evidence="2" type="ORF">DI616_17990</name>
</gene>
<evidence type="ECO:0000313" key="2">
    <source>
        <dbReference type="EMBL" id="TKW64640.1"/>
    </source>
</evidence>
<keyword evidence="1" id="KW-0812">Transmembrane</keyword>
<keyword evidence="1" id="KW-0472">Membrane</keyword>
<dbReference type="Proteomes" id="UP000315344">
    <property type="component" value="Unassembled WGS sequence"/>
</dbReference>
<keyword evidence="1" id="KW-1133">Transmembrane helix</keyword>
<comment type="caution">
    <text evidence="2">The sequence shown here is derived from an EMBL/GenBank/DDBJ whole genome shotgun (WGS) entry which is preliminary data.</text>
</comment>
<dbReference type="EMBL" id="VAFL01000022">
    <property type="protein sequence ID" value="TKW64640.1"/>
    <property type="molecule type" value="Genomic_DNA"/>
</dbReference>
<dbReference type="AlphaFoldDB" id="A0A533I3S6"/>
<accession>A0A533I3S6</accession>
<organism evidence="2 3">
    <name type="scientific">Paracoccus denitrificans</name>
    <dbReference type="NCBI Taxonomy" id="266"/>
    <lineage>
        <taxon>Bacteria</taxon>
        <taxon>Pseudomonadati</taxon>
        <taxon>Pseudomonadota</taxon>
        <taxon>Alphaproteobacteria</taxon>
        <taxon>Rhodobacterales</taxon>
        <taxon>Paracoccaceae</taxon>
        <taxon>Paracoccus</taxon>
    </lineage>
</organism>
<proteinExistence type="predicted"/>
<sequence>MQLYWNEEARRRASFLLMALAIVLLFMWPHAAWASESGGGLPYESYLTNIRQSATGPIAYAFAVVGIVVAGGALVMGGDLNGFARALLLLVLVASLLVGANAVLSSISGGGATVAALVPAGANAVGLA</sequence>